<reference evidence="1" key="1">
    <citation type="submission" date="2015-12" db="EMBL/GenBank/DDBJ databases">
        <title>Gene expression during late stages of embryo sac development: a critical building block for successful pollen-pistil interactions.</title>
        <authorList>
            <person name="Liu Y."/>
            <person name="Joly V."/>
            <person name="Sabar M."/>
            <person name="Matton D.P."/>
        </authorList>
    </citation>
    <scope>NUCLEOTIDE SEQUENCE</scope>
</reference>
<dbReference type="EMBL" id="GEDG01023985">
    <property type="protein sequence ID" value="JAP16319.1"/>
    <property type="molecule type" value="Transcribed_RNA"/>
</dbReference>
<name>A0A0V0H7G1_SOLCH</name>
<organism evidence="1">
    <name type="scientific">Solanum chacoense</name>
    <name type="common">Chaco potato</name>
    <dbReference type="NCBI Taxonomy" id="4108"/>
    <lineage>
        <taxon>Eukaryota</taxon>
        <taxon>Viridiplantae</taxon>
        <taxon>Streptophyta</taxon>
        <taxon>Embryophyta</taxon>
        <taxon>Tracheophyta</taxon>
        <taxon>Spermatophyta</taxon>
        <taxon>Magnoliopsida</taxon>
        <taxon>eudicotyledons</taxon>
        <taxon>Gunneridae</taxon>
        <taxon>Pentapetalae</taxon>
        <taxon>asterids</taxon>
        <taxon>lamiids</taxon>
        <taxon>Solanales</taxon>
        <taxon>Solanaceae</taxon>
        <taxon>Solanoideae</taxon>
        <taxon>Solaneae</taxon>
        <taxon>Solanum</taxon>
    </lineage>
</organism>
<sequence length="95" mass="10618">MPMTKTHNPNFPYIVIVIRIGSSVNNICRVINFLLPYFILKLTKISSIVTLLRALIPVLLPCSKLQYGVFLLSSSPTNNTLTLSPVIQKALHKIL</sequence>
<dbReference type="AlphaFoldDB" id="A0A0V0H7G1"/>
<protein>
    <submittedName>
        <fullName evidence="1">Putative ovule protein</fullName>
    </submittedName>
</protein>
<accession>A0A0V0H7G1</accession>
<evidence type="ECO:0000313" key="1">
    <source>
        <dbReference type="EMBL" id="JAP16319.1"/>
    </source>
</evidence>
<proteinExistence type="predicted"/>